<dbReference type="InterPro" id="IPR023214">
    <property type="entry name" value="HAD_sf"/>
</dbReference>
<reference evidence="1 2" key="1">
    <citation type="submission" date="2023-08" db="EMBL/GenBank/DDBJ databases">
        <authorList>
            <person name="Girao M."/>
            <person name="Carvalho M.F."/>
        </authorList>
    </citation>
    <scope>NUCLEOTIDE SEQUENCE [LARGE SCALE GENOMIC DNA]</scope>
    <source>
        <strain evidence="1 2">CC-R104</strain>
    </source>
</reference>
<dbReference type="InterPro" id="IPR036412">
    <property type="entry name" value="HAD-like_sf"/>
</dbReference>
<dbReference type="RefSeq" id="WP_330153936.1">
    <property type="nucleotide sequence ID" value="NZ_JAUZMZ010000159.1"/>
</dbReference>
<sequence length="342" mass="34682">MTAAQAGTQGATLRSLYDVLLLDLDGTVYRGAEVVPGAREAVADTDSRVLYVTNNASRRPGEVAQHLRDLGFPAQPADVVTSSQSAARLLAQRIPAGSPVLVVGTDALAEEVAGVGLTPVRTADADPVAVVQGHSPETGWAILAEATLAIRAGALWIATNVDSTLPTERGLVLGNGSMVAAVRSATGAEPVVAGKPAAPLLADAITRGSATRPLVVGDRLDTDIEGANAVGADSLLVLTGVSTVADLLRAPVAQRPTYVASSLGCLDVAATALRVSARGPWPVSFDDGDLHLGGPGPASTGDAPMEALRCILDIAWANPGFGRIVATDDAARAVLAAWGPVH</sequence>
<proteinExistence type="predicted"/>
<evidence type="ECO:0000313" key="2">
    <source>
        <dbReference type="Proteomes" id="UP001331936"/>
    </source>
</evidence>
<name>A0ABU7JX22_9NOCA</name>
<dbReference type="Proteomes" id="UP001331936">
    <property type="component" value="Unassembled WGS sequence"/>
</dbReference>
<dbReference type="PANTHER" id="PTHR19288">
    <property type="entry name" value="4-NITROPHENYLPHOSPHATASE-RELATED"/>
    <property type="match status" value="1"/>
</dbReference>
<keyword evidence="2" id="KW-1185">Reference proteome</keyword>
<dbReference type="Gene3D" id="3.40.50.1000">
    <property type="entry name" value="HAD superfamily/HAD-like"/>
    <property type="match status" value="2"/>
</dbReference>
<protein>
    <submittedName>
        <fullName evidence="1">HAD-IIA family hydrolase</fullName>
    </submittedName>
</protein>
<dbReference type="Pfam" id="PF13242">
    <property type="entry name" value="Hydrolase_like"/>
    <property type="match status" value="1"/>
</dbReference>
<evidence type="ECO:0000313" key="1">
    <source>
        <dbReference type="EMBL" id="MEE2034568.1"/>
    </source>
</evidence>
<keyword evidence="1" id="KW-0378">Hydrolase</keyword>
<gene>
    <name evidence="1" type="ORF">Q8814_21030</name>
</gene>
<comment type="caution">
    <text evidence="1">The sequence shown here is derived from an EMBL/GenBank/DDBJ whole genome shotgun (WGS) entry which is preliminary data.</text>
</comment>
<accession>A0ABU7JX22</accession>
<dbReference type="InterPro" id="IPR006357">
    <property type="entry name" value="HAD-SF_hydro_IIA"/>
</dbReference>
<dbReference type="Pfam" id="PF13344">
    <property type="entry name" value="Hydrolase_6"/>
    <property type="match status" value="1"/>
</dbReference>
<organism evidence="1 2">
    <name type="scientific">Rhodococcus chondri</name>
    <dbReference type="NCBI Taxonomy" id="3065941"/>
    <lineage>
        <taxon>Bacteria</taxon>
        <taxon>Bacillati</taxon>
        <taxon>Actinomycetota</taxon>
        <taxon>Actinomycetes</taxon>
        <taxon>Mycobacteriales</taxon>
        <taxon>Nocardiaceae</taxon>
        <taxon>Rhodococcus</taxon>
    </lineage>
</organism>
<dbReference type="NCBIfam" id="TIGR01460">
    <property type="entry name" value="HAD-SF-IIA"/>
    <property type="match status" value="1"/>
</dbReference>
<dbReference type="PANTHER" id="PTHR19288:SF95">
    <property type="entry name" value="D-GLYCEROL 3-PHOSPHATE PHOSPHATASE"/>
    <property type="match status" value="1"/>
</dbReference>
<dbReference type="SUPFAM" id="SSF56784">
    <property type="entry name" value="HAD-like"/>
    <property type="match status" value="1"/>
</dbReference>
<dbReference type="EMBL" id="JAUZMZ010000159">
    <property type="protein sequence ID" value="MEE2034568.1"/>
    <property type="molecule type" value="Genomic_DNA"/>
</dbReference>
<dbReference type="GO" id="GO:0016787">
    <property type="term" value="F:hydrolase activity"/>
    <property type="evidence" value="ECO:0007669"/>
    <property type="project" value="UniProtKB-KW"/>
</dbReference>